<evidence type="ECO:0000313" key="2">
    <source>
        <dbReference type="Proteomes" id="UP000319976"/>
    </source>
</evidence>
<proteinExistence type="predicted"/>
<dbReference type="KEGG" id="chya:V22_29910"/>
<organism evidence="1 2">
    <name type="scientific">Calycomorphotria hydatis</name>
    <dbReference type="NCBI Taxonomy" id="2528027"/>
    <lineage>
        <taxon>Bacteria</taxon>
        <taxon>Pseudomonadati</taxon>
        <taxon>Planctomycetota</taxon>
        <taxon>Planctomycetia</taxon>
        <taxon>Planctomycetales</taxon>
        <taxon>Planctomycetaceae</taxon>
        <taxon>Calycomorphotria</taxon>
    </lineage>
</organism>
<gene>
    <name evidence="1" type="ORF">V22_29910</name>
</gene>
<reference evidence="1 2" key="1">
    <citation type="submission" date="2019-02" db="EMBL/GenBank/DDBJ databases">
        <title>Deep-cultivation of Planctomycetes and their phenomic and genomic characterization uncovers novel biology.</title>
        <authorList>
            <person name="Wiegand S."/>
            <person name="Jogler M."/>
            <person name="Boedeker C."/>
            <person name="Pinto D."/>
            <person name="Vollmers J."/>
            <person name="Rivas-Marin E."/>
            <person name="Kohn T."/>
            <person name="Peeters S.H."/>
            <person name="Heuer A."/>
            <person name="Rast P."/>
            <person name="Oberbeckmann S."/>
            <person name="Bunk B."/>
            <person name="Jeske O."/>
            <person name="Meyerdierks A."/>
            <person name="Storesund J.E."/>
            <person name="Kallscheuer N."/>
            <person name="Luecker S."/>
            <person name="Lage O.M."/>
            <person name="Pohl T."/>
            <person name="Merkel B.J."/>
            <person name="Hornburger P."/>
            <person name="Mueller R.-W."/>
            <person name="Bruemmer F."/>
            <person name="Labrenz M."/>
            <person name="Spormann A.M."/>
            <person name="Op den Camp H."/>
            <person name="Overmann J."/>
            <person name="Amann R."/>
            <person name="Jetten M.S.M."/>
            <person name="Mascher T."/>
            <person name="Medema M.H."/>
            <person name="Devos D.P."/>
            <person name="Kaster A.-K."/>
            <person name="Ovreas L."/>
            <person name="Rohde M."/>
            <person name="Galperin M.Y."/>
            <person name="Jogler C."/>
        </authorList>
    </citation>
    <scope>NUCLEOTIDE SEQUENCE [LARGE SCALE GENOMIC DNA]</scope>
    <source>
        <strain evidence="1 2">V22</strain>
    </source>
</reference>
<protein>
    <submittedName>
        <fullName evidence="1">Uncharacterized protein</fullName>
    </submittedName>
</protein>
<keyword evidence="2" id="KW-1185">Reference proteome</keyword>
<sequence>MNEPLPQNMADSIPEHLTMDAVDWWESLETSERDELNQLCDARREIFLFETLDEANHRKIAGGKFIPHDDAFGINEWGEDYFQHLLDHPELILAYDAEQRTFHVGCSRHIEARRCFAEGMISKSFQCPFSSGNCRISKILSGRHEVRLQRMDVSQKALNH</sequence>
<dbReference type="AlphaFoldDB" id="A0A517TBI3"/>
<evidence type="ECO:0000313" key="1">
    <source>
        <dbReference type="EMBL" id="QDT65731.1"/>
    </source>
</evidence>
<name>A0A517TBI3_9PLAN</name>
<dbReference type="EMBL" id="CP036316">
    <property type="protein sequence ID" value="QDT65731.1"/>
    <property type="molecule type" value="Genomic_DNA"/>
</dbReference>
<accession>A0A517TBI3</accession>
<dbReference type="Proteomes" id="UP000319976">
    <property type="component" value="Chromosome"/>
</dbReference>
<dbReference type="RefSeq" id="WP_145264148.1">
    <property type="nucleotide sequence ID" value="NZ_CP036316.1"/>
</dbReference>
<dbReference type="OrthoDB" id="280837at2"/>